<accession>A0ABU3SIG0</accession>
<proteinExistence type="predicted"/>
<evidence type="ECO:0000313" key="2">
    <source>
        <dbReference type="Proteomes" id="UP001261125"/>
    </source>
</evidence>
<dbReference type="Pfam" id="PF10604">
    <property type="entry name" value="Polyketide_cyc2"/>
    <property type="match status" value="1"/>
</dbReference>
<organism evidence="1 2">
    <name type="scientific">Microbacterium phycohabitans</name>
    <dbReference type="NCBI Taxonomy" id="3075993"/>
    <lineage>
        <taxon>Bacteria</taxon>
        <taxon>Bacillati</taxon>
        <taxon>Actinomycetota</taxon>
        <taxon>Actinomycetes</taxon>
        <taxon>Micrococcales</taxon>
        <taxon>Microbacteriaceae</taxon>
        <taxon>Microbacterium</taxon>
    </lineage>
</organism>
<protein>
    <submittedName>
        <fullName evidence="1">SRPBCC family protein</fullName>
    </submittedName>
</protein>
<dbReference type="InterPro" id="IPR019587">
    <property type="entry name" value="Polyketide_cyclase/dehydratase"/>
</dbReference>
<dbReference type="CDD" id="cd07820">
    <property type="entry name" value="SRPBCC_3"/>
    <property type="match status" value="1"/>
</dbReference>
<keyword evidence="2" id="KW-1185">Reference proteome</keyword>
<sequence length="153" mass="16962">MPSRFTLRTDIAASPAAVFDLARDIGAHVASMHGSRESATAGVTEGPMQLGDTVTFRARHGGIWFTMTARISEMDEPTRFVDEQTRGPFRSFRHEHRFDETPDGGTRMTDTIDLASPVFGIVAERLILVPYLRRLIARRNAHLAASFAEEGMT</sequence>
<dbReference type="RefSeq" id="WP_316003348.1">
    <property type="nucleotide sequence ID" value="NZ_JAWDIT010000001.1"/>
</dbReference>
<comment type="caution">
    <text evidence="1">The sequence shown here is derived from an EMBL/GenBank/DDBJ whole genome shotgun (WGS) entry which is preliminary data.</text>
</comment>
<gene>
    <name evidence="1" type="ORF">RWH44_02490</name>
</gene>
<dbReference type="Gene3D" id="3.30.530.20">
    <property type="match status" value="1"/>
</dbReference>
<evidence type="ECO:0000313" key="1">
    <source>
        <dbReference type="EMBL" id="MDU0344563.1"/>
    </source>
</evidence>
<dbReference type="EMBL" id="JAWDIT010000001">
    <property type="protein sequence ID" value="MDU0344563.1"/>
    <property type="molecule type" value="Genomic_DNA"/>
</dbReference>
<dbReference type="Proteomes" id="UP001261125">
    <property type="component" value="Unassembled WGS sequence"/>
</dbReference>
<name>A0ABU3SIG0_9MICO</name>
<reference evidence="1 2" key="1">
    <citation type="submission" date="2023-09" db="EMBL/GenBank/DDBJ databases">
        <title>Microbacterium fusihabitans sp. nov., Microbacterium phycihabitans sp. nov., and Microbacterium cervinum sp. nov., isolated from dried seaweeds of beach.</title>
        <authorList>
            <person name="Lee S.D."/>
        </authorList>
    </citation>
    <scope>NUCLEOTIDE SEQUENCE [LARGE SCALE GENOMIC DNA]</scope>
    <source>
        <strain evidence="1 2">KSW2-29</strain>
    </source>
</reference>
<dbReference type="SUPFAM" id="SSF55961">
    <property type="entry name" value="Bet v1-like"/>
    <property type="match status" value="1"/>
</dbReference>
<dbReference type="InterPro" id="IPR023393">
    <property type="entry name" value="START-like_dom_sf"/>
</dbReference>